<reference evidence="1" key="1">
    <citation type="submission" date="2018-05" db="EMBL/GenBank/DDBJ databases">
        <authorList>
            <person name="Lanie J.A."/>
            <person name="Ng W.-L."/>
            <person name="Kazmierczak K.M."/>
            <person name="Andrzejewski T.M."/>
            <person name="Davidsen T.M."/>
            <person name="Wayne K.J."/>
            <person name="Tettelin H."/>
            <person name="Glass J.I."/>
            <person name="Rusch D."/>
            <person name="Podicherti R."/>
            <person name="Tsui H.-C.T."/>
            <person name="Winkler M.E."/>
        </authorList>
    </citation>
    <scope>NUCLEOTIDE SEQUENCE</scope>
</reference>
<accession>A0A381VAP0</accession>
<sequence>MLAPKQNMKPLIETQEELLLDYLLHLEKHKTGQRAVYIQLSMLQRHNRRDHHIRLAADTFSQLIKSKKGQLFILKNLDIFFAYRGECHDDVETSIFKLRYLFSEDPFLESKIENLKQPFQRYFNVERDFRNMVYFLRNNARPAIQNQEKRQKINPPSHQLKFEQDKQLTPQSLGALAQALKNTDLTNMIRSETICSLIGNAVPQILINELFISIEALGETLIPLINLKNRKWLYYHLTEIIDKRMLATLKKSNHFFGKGDICLNLNVSTLLSQEFAHFDDKLLASERNTVIVNLQLIDILSNLSEFATAREYAKYRDYRICIDGLTHETLNLINTERLGTDLVKITWSSEGLESAYKNNLSGLFNTVGTPRVILCQCNNKEAIDFGHNFGIGMFQGLYIEKIIAEASIHRGLKTTASGF</sequence>
<evidence type="ECO:0008006" key="2">
    <source>
        <dbReference type="Google" id="ProtNLM"/>
    </source>
</evidence>
<dbReference type="AlphaFoldDB" id="A0A381VAP0"/>
<evidence type="ECO:0000313" key="1">
    <source>
        <dbReference type="EMBL" id="SVA37410.1"/>
    </source>
</evidence>
<dbReference type="EMBL" id="UINC01008304">
    <property type="protein sequence ID" value="SVA37410.1"/>
    <property type="molecule type" value="Genomic_DNA"/>
</dbReference>
<gene>
    <name evidence="1" type="ORF">METZ01_LOCUS90264</name>
</gene>
<protein>
    <recommendedName>
        <fullName evidence="2">EAL domain-containing protein</fullName>
    </recommendedName>
</protein>
<proteinExistence type="predicted"/>
<name>A0A381VAP0_9ZZZZ</name>
<dbReference type="InterPro" id="IPR035919">
    <property type="entry name" value="EAL_sf"/>
</dbReference>
<dbReference type="SUPFAM" id="SSF141868">
    <property type="entry name" value="EAL domain-like"/>
    <property type="match status" value="1"/>
</dbReference>
<organism evidence="1">
    <name type="scientific">marine metagenome</name>
    <dbReference type="NCBI Taxonomy" id="408172"/>
    <lineage>
        <taxon>unclassified sequences</taxon>
        <taxon>metagenomes</taxon>
        <taxon>ecological metagenomes</taxon>
    </lineage>
</organism>